<feature type="domain" description="Glycosyl transferase family 1" evidence="1">
    <location>
        <begin position="305"/>
        <end position="404"/>
    </location>
</feature>
<dbReference type="CDD" id="cd03801">
    <property type="entry name" value="GT4_PimA-like"/>
    <property type="match status" value="1"/>
</dbReference>
<keyword evidence="3" id="KW-0808">Transferase</keyword>
<evidence type="ECO:0000313" key="3">
    <source>
        <dbReference type="EMBL" id="CUA93379.1"/>
    </source>
</evidence>
<feature type="domain" description="Glycosyltransferase subfamily 4-like N-terminal" evidence="2">
    <location>
        <begin position="14"/>
        <end position="174"/>
    </location>
</feature>
<dbReference type="RefSeq" id="WP_072242524.1">
    <property type="nucleotide sequence ID" value="NZ_CYHE01000002.1"/>
</dbReference>
<evidence type="ECO:0000259" key="1">
    <source>
        <dbReference type="Pfam" id="PF00534"/>
    </source>
</evidence>
<dbReference type="OrthoDB" id="9802525at2"/>
<proteinExistence type="predicted"/>
<dbReference type="GO" id="GO:0016757">
    <property type="term" value="F:glycosyltransferase activity"/>
    <property type="evidence" value="ECO:0007669"/>
    <property type="project" value="InterPro"/>
</dbReference>
<organism evidence="3 4">
    <name type="scientific">Pannonibacter indicus</name>
    <dbReference type="NCBI Taxonomy" id="466044"/>
    <lineage>
        <taxon>Bacteria</taxon>
        <taxon>Pseudomonadati</taxon>
        <taxon>Pseudomonadota</taxon>
        <taxon>Alphaproteobacteria</taxon>
        <taxon>Hyphomicrobiales</taxon>
        <taxon>Stappiaceae</taxon>
        <taxon>Pannonibacter</taxon>
    </lineage>
</organism>
<name>A0A0K6HR74_9HYPH</name>
<dbReference type="InterPro" id="IPR028098">
    <property type="entry name" value="Glyco_trans_4-like_N"/>
</dbReference>
<gene>
    <name evidence="3" type="ORF">Ga0061067_102361</name>
</gene>
<dbReference type="AlphaFoldDB" id="A0A0K6HR74"/>
<dbReference type="InterPro" id="IPR050194">
    <property type="entry name" value="Glycosyltransferase_grp1"/>
</dbReference>
<protein>
    <submittedName>
        <fullName evidence="3">Glycosyltransferase involved in cell wall bisynthesis</fullName>
    </submittedName>
</protein>
<dbReference type="PANTHER" id="PTHR45947">
    <property type="entry name" value="SULFOQUINOVOSYL TRANSFERASE SQD2"/>
    <property type="match status" value="1"/>
</dbReference>
<dbReference type="InterPro" id="IPR001296">
    <property type="entry name" value="Glyco_trans_1"/>
</dbReference>
<sequence>MKILFCVEFYHPSMGGSQQVVRHLAERMAARGHDVTVATSWIEHRQSTEHNSVKIAQFKITGNAAYGIRGEVDSYREFLRDGGFDVILFYAAQQWTFDAAIDILDEMSAKKVFVPCGYSGLYLRQWKKYYEHMPKVLNDIDVCVYHADSYRDFDFARQHGLQNGVLIPNAADLDEFLVARDDKFREKHGISPSALVLLTVGSATGLKGHRECLEAFAAADFGGREAVLIINGNSPYSGTIKTGRIAAVISLYKARGWWRGTQELGGVVMRKLLRRSSRKTAGDHDIADLLNRSPEQKKKVVEVALPRQELVQAFLNSDLFIFASNIEYSPLVLYEACAAGLPFLSVPVGNSKEISAWTQGGTICDAPVDTEGYTRVDPEVLAFAILQVISDERGMKAMSERGRQSVVQKFNWDNIAMEYLSIFENIAFDESRGNNIAR</sequence>
<dbReference type="Pfam" id="PF13439">
    <property type="entry name" value="Glyco_transf_4"/>
    <property type="match status" value="1"/>
</dbReference>
<dbReference type="Gene3D" id="3.40.50.2000">
    <property type="entry name" value="Glycogen Phosphorylase B"/>
    <property type="match status" value="4"/>
</dbReference>
<dbReference type="Pfam" id="PF00534">
    <property type="entry name" value="Glycos_transf_1"/>
    <property type="match status" value="1"/>
</dbReference>
<dbReference type="PANTHER" id="PTHR45947:SF3">
    <property type="entry name" value="SULFOQUINOVOSYL TRANSFERASE SQD2"/>
    <property type="match status" value="1"/>
</dbReference>
<reference evidence="4" key="1">
    <citation type="submission" date="2015-08" db="EMBL/GenBank/DDBJ databases">
        <authorList>
            <person name="Varghese N."/>
        </authorList>
    </citation>
    <scope>NUCLEOTIDE SEQUENCE [LARGE SCALE GENOMIC DNA]</scope>
    <source>
        <strain evidence="4">DSM 23407</strain>
    </source>
</reference>
<dbReference type="SUPFAM" id="SSF53756">
    <property type="entry name" value="UDP-Glycosyltransferase/glycogen phosphorylase"/>
    <property type="match status" value="1"/>
</dbReference>
<keyword evidence="4" id="KW-1185">Reference proteome</keyword>
<dbReference type="EMBL" id="CYHE01000002">
    <property type="protein sequence ID" value="CUA93379.1"/>
    <property type="molecule type" value="Genomic_DNA"/>
</dbReference>
<dbReference type="Proteomes" id="UP000183900">
    <property type="component" value="Unassembled WGS sequence"/>
</dbReference>
<evidence type="ECO:0000313" key="4">
    <source>
        <dbReference type="Proteomes" id="UP000183900"/>
    </source>
</evidence>
<evidence type="ECO:0000259" key="2">
    <source>
        <dbReference type="Pfam" id="PF13439"/>
    </source>
</evidence>
<accession>A0A0K6HR74</accession>